<proteinExistence type="predicted"/>
<name>A0A4S4M644_9AGAM</name>
<accession>A0A4S4M644</accession>
<gene>
    <name evidence="3" type="ORF">EW146_g727</name>
</gene>
<keyword evidence="4" id="KW-1185">Reference proteome</keyword>
<dbReference type="EMBL" id="SGPL01000016">
    <property type="protein sequence ID" value="THH20702.1"/>
    <property type="molecule type" value="Genomic_DNA"/>
</dbReference>
<feature type="region of interest" description="Disordered" evidence="1">
    <location>
        <begin position="543"/>
        <end position="581"/>
    </location>
</feature>
<evidence type="ECO:0000256" key="2">
    <source>
        <dbReference type="SAM" id="Phobius"/>
    </source>
</evidence>
<feature type="transmembrane region" description="Helical" evidence="2">
    <location>
        <begin position="109"/>
        <end position="133"/>
    </location>
</feature>
<feature type="compositionally biased region" description="Basic and acidic residues" evidence="1">
    <location>
        <begin position="12"/>
        <end position="25"/>
    </location>
</feature>
<comment type="caution">
    <text evidence="3">The sequence shown here is derived from an EMBL/GenBank/DDBJ whole genome shotgun (WGS) entry which is preliminary data.</text>
</comment>
<evidence type="ECO:0000256" key="1">
    <source>
        <dbReference type="SAM" id="MobiDB-lite"/>
    </source>
</evidence>
<keyword evidence="2" id="KW-0472">Membrane</keyword>
<keyword evidence="2" id="KW-0812">Transmembrane</keyword>
<sequence>MSRRSFLFGLPIREDRSSPTKEHAWKPKMKKAKSSPKKSEERIAKDRSFPKNNDNRPVGEVSAVPDPAPEDNENLGLASPSAEIYTSPLFPPLKTTTRNLVLSSRTANLLLPSVSIAPGPIVVTTISLTSVFLSATTPSFPSPTSDVDEHAPQSSSPHHFSTVIITLLAVGGAFILAAGFIILRLCTRTRKRTHPTPSLPILQEFPSQKFDDESPIFGGKERFSSASPGSSAVLWPWTQYQSGIPRPPPVANKHADASVMASYGQRSLSDEKEGLSSSYQSAAVQKAANMISAQSTFWHQGTANHRPSRLSTLSTSMRPASTYTNGPAPDTIGIAVSSEHIPIAEDDSNSAGVADQITAQEAGRKANARRSLERKRASQVAGDSLLYGGAEITSPSMPGSVAPGYAQGRARIKAPYGAGSYLRSSSTATSGNAGTRVSSVFTENPFDDSAYGVPPIPPLRKSLDGQAGGGTKALTMALGLKSPLPSQEPSLDSSSRSARLVLDRKKVPLSTKIESSEMEASASLGSMMLSDYRASRIVDPSSTMHAHSEAALESPTDSFSTSFRRRADDKPPRVPSPPLLPSLAQMALAHNNPDDYANYNSPTYSIYGLYDPDRKSRPDGGY</sequence>
<dbReference type="OrthoDB" id="2983908at2759"/>
<feature type="region of interest" description="Disordered" evidence="1">
    <location>
        <begin position="1"/>
        <end position="76"/>
    </location>
</feature>
<organism evidence="3 4">
    <name type="scientific">Bondarzewia mesenterica</name>
    <dbReference type="NCBI Taxonomy" id="1095465"/>
    <lineage>
        <taxon>Eukaryota</taxon>
        <taxon>Fungi</taxon>
        <taxon>Dikarya</taxon>
        <taxon>Basidiomycota</taxon>
        <taxon>Agaricomycotina</taxon>
        <taxon>Agaricomycetes</taxon>
        <taxon>Russulales</taxon>
        <taxon>Bondarzewiaceae</taxon>
        <taxon>Bondarzewia</taxon>
    </lineage>
</organism>
<dbReference type="Proteomes" id="UP000310158">
    <property type="component" value="Unassembled WGS sequence"/>
</dbReference>
<keyword evidence="2" id="KW-1133">Transmembrane helix</keyword>
<evidence type="ECO:0000313" key="3">
    <source>
        <dbReference type="EMBL" id="THH20702.1"/>
    </source>
</evidence>
<feature type="transmembrane region" description="Helical" evidence="2">
    <location>
        <begin position="160"/>
        <end position="183"/>
    </location>
</feature>
<evidence type="ECO:0000313" key="4">
    <source>
        <dbReference type="Proteomes" id="UP000310158"/>
    </source>
</evidence>
<dbReference type="AlphaFoldDB" id="A0A4S4M644"/>
<feature type="compositionally biased region" description="Basic residues" evidence="1">
    <location>
        <begin position="26"/>
        <end position="36"/>
    </location>
</feature>
<reference evidence="3 4" key="1">
    <citation type="submission" date="2019-02" db="EMBL/GenBank/DDBJ databases">
        <title>Genome sequencing of the rare red list fungi Bondarzewia mesenterica.</title>
        <authorList>
            <person name="Buettner E."/>
            <person name="Kellner H."/>
        </authorList>
    </citation>
    <scope>NUCLEOTIDE SEQUENCE [LARGE SCALE GENOMIC DNA]</scope>
    <source>
        <strain evidence="3 4">DSM 108281</strain>
    </source>
</reference>
<protein>
    <submittedName>
        <fullName evidence="3">Uncharacterized protein</fullName>
    </submittedName>
</protein>
<feature type="compositionally biased region" description="Basic and acidic residues" evidence="1">
    <location>
        <begin position="37"/>
        <end position="49"/>
    </location>
</feature>